<keyword evidence="2" id="KW-1185">Reference proteome</keyword>
<dbReference type="EMBL" id="CP150951">
    <property type="protein sequence ID" value="WZC50535.1"/>
    <property type="molecule type" value="Genomic_DNA"/>
</dbReference>
<protein>
    <submittedName>
        <fullName evidence="1">Glycosyltransferase family 2 protein</fullName>
    </submittedName>
</protein>
<organism evidence="1 2">
    <name type="scientific">Yoonia phaeophyticola</name>
    <dbReference type="NCBI Taxonomy" id="3137369"/>
    <lineage>
        <taxon>Bacteria</taxon>
        <taxon>Pseudomonadati</taxon>
        <taxon>Pseudomonadota</taxon>
        <taxon>Alphaproteobacteria</taxon>
        <taxon>Rhodobacterales</taxon>
        <taxon>Paracoccaceae</taxon>
        <taxon>Yoonia</taxon>
    </lineage>
</organism>
<evidence type="ECO:0000313" key="1">
    <source>
        <dbReference type="EMBL" id="WZC50535.1"/>
    </source>
</evidence>
<name>A0ABZ2VB06_9RHOB</name>
<dbReference type="Proteomes" id="UP001440612">
    <property type="component" value="Chromosome"/>
</dbReference>
<dbReference type="InterPro" id="IPR029044">
    <property type="entry name" value="Nucleotide-diphossugar_trans"/>
</dbReference>
<sequence>MTGTLAITMAGLGSRFAKAGYTRPKYEIEAHGRPLFDWSMLSLAQFRDAGYRFRFLARDGLGAPDYIAQRGKILGLGDVNVDVIDHVTDGQATSAYLLAADAQQDAPFAVYNIDTFVNPDVIAPPQEAGLAGWIPCFPAPGDSWSFARLDPDGKVVELREKKRISDHATVGLYWFDSAARYRTLYETYFASGDGEEMGERYIAPLYNQMIAEGAPVSISQMTMDDVGMLGTPDQVASFAAAPPGSAQKFIKLG</sequence>
<evidence type="ECO:0000313" key="2">
    <source>
        <dbReference type="Proteomes" id="UP001440612"/>
    </source>
</evidence>
<gene>
    <name evidence="1" type="ORF">AABB29_07915</name>
</gene>
<dbReference type="RefSeq" id="WP_341368637.1">
    <property type="nucleotide sequence ID" value="NZ_CP150951.2"/>
</dbReference>
<dbReference type="SUPFAM" id="SSF53448">
    <property type="entry name" value="Nucleotide-diphospho-sugar transferases"/>
    <property type="match status" value="1"/>
</dbReference>
<dbReference type="InterPro" id="IPR016873">
    <property type="entry name" value="Caps_polysacc_synth_BcbE_prd"/>
</dbReference>
<reference evidence="2" key="1">
    <citation type="submission" date="2024-04" db="EMBL/GenBank/DDBJ databases">
        <title>Phylogenomic analyses of a clade within the roseobacter group suggest taxonomic reassignments of species of the genera Aestuariivita, Citreicella, Loktanella, Nautella, Pelagibaca, Ruegeria, Thalassobius, Thiobacimonas and Tropicibacter, and the proposal o.</title>
        <authorList>
            <person name="Jeon C.O."/>
        </authorList>
    </citation>
    <scope>NUCLEOTIDE SEQUENCE [LARGE SCALE GENOMIC DNA]</scope>
    <source>
        <strain evidence="2">BS5-3</strain>
    </source>
</reference>
<dbReference type="PIRSF" id="PIRSF028162">
    <property type="entry name" value="BcbE_prd"/>
    <property type="match status" value="1"/>
</dbReference>
<dbReference type="CDD" id="cd04183">
    <property type="entry name" value="GT2_BcE_like"/>
    <property type="match status" value="1"/>
</dbReference>
<proteinExistence type="predicted"/>
<dbReference type="Gene3D" id="3.90.550.10">
    <property type="entry name" value="Spore Coat Polysaccharide Biosynthesis Protein SpsA, Chain A"/>
    <property type="match status" value="1"/>
</dbReference>
<accession>A0ABZ2VB06</accession>